<gene>
    <name evidence="2" type="ORF">ATK86_4541</name>
</gene>
<accession>A0A2N3VEP4</accession>
<organism evidence="2 3">
    <name type="scientific">Nocardia fluminea</name>
    <dbReference type="NCBI Taxonomy" id="134984"/>
    <lineage>
        <taxon>Bacteria</taxon>
        <taxon>Bacillati</taxon>
        <taxon>Actinomycetota</taxon>
        <taxon>Actinomycetes</taxon>
        <taxon>Mycobacteriales</taxon>
        <taxon>Nocardiaceae</taxon>
        <taxon>Nocardia</taxon>
    </lineage>
</organism>
<dbReference type="Gene3D" id="3.40.50.1820">
    <property type="entry name" value="alpha/beta hydrolase"/>
    <property type="match status" value="1"/>
</dbReference>
<name>A0A2N3VEP4_9NOCA</name>
<dbReference type="SUPFAM" id="SSF53474">
    <property type="entry name" value="alpha/beta-Hydrolases"/>
    <property type="match status" value="1"/>
</dbReference>
<protein>
    <submittedName>
        <fullName evidence="2">Pimeloyl-ACP methyl ester carboxylesterase</fullName>
    </submittedName>
</protein>
<dbReference type="Pfam" id="PF00561">
    <property type="entry name" value="Abhydrolase_1"/>
    <property type="match status" value="1"/>
</dbReference>
<evidence type="ECO:0000313" key="3">
    <source>
        <dbReference type="Proteomes" id="UP000233766"/>
    </source>
</evidence>
<dbReference type="AlphaFoldDB" id="A0A2N3VEP4"/>
<dbReference type="EMBL" id="PJMW01000002">
    <property type="protein sequence ID" value="PKV80124.1"/>
    <property type="molecule type" value="Genomic_DNA"/>
</dbReference>
<evidence type="ECO:0000259" key="1">
    <source>
        <dbReference type="Pfam" id="PF00561"/>
    </source>
</evidence>
<dbReference type="InterPro" id="IPR000073">
    <property type="entry name" value="AB_hydrolase_1"/>
</dbReference>
<dbReference type="InterPro" id="IPR050266">
    <property type="entry name" value="AB_hydrolase_sf"/>
</dbReference>
<dbReference type="RefSeq" id="WP_170112155.1">
    <property type="nucleotide sequence ID" value="NZ_PJMW01000002.1"/>
</dbReference>
<dbReference type="Proteomes" id="UP000233766">
    <property type="component" value="Unassembled WGS sequence"/>
</dbReference>
<comment type="caution">
    <text evidence="2">The sequence shown here is derived from an EMBL/GenBank/DDBJ whole genome shotgun (WGS) entry which is preliminary data.</text>
</comment>
<proteinExistence type="predicted"/>
<reference evidence="2 3" key="1">
    <citation type="submission" date="2017-12" db="EMBL/GenBank/DDBJ databases">
        <title>Sequencing the genomes of 1000 Actinobacteria strains.</title>
        <authorList>
            <person name="Klenk H.-P."/>
        </authorList>
    </citation>
    <scope>NUCLEOTIDE SEQUENCE [LARGE SCALE GENOMIC DNA]</scope>
    <source>
        <strain evidence="2 3">DSM 44489</strain>
    </source>
</reference>
<dbReference type="PANTHER" id="PTHR43798">
    <property type="entry name" value="MONOACYLGLYCEROL LIPASE"/>
    <property type="match status" value="1"/>
</dbReference>
<sequence>MPFVHSDSVNVHFRTDAAHGPALLLAHGFLMDESMFDPIRKVLAHTDINVVAWDARGHGRTGYGHDPRFDYWDLATDGLRVLDALGIEQAIVGGVSQGGYAALRMALLAPERVTGLALLDTEADACTRDDETYYENFFDEWCGTGALRPLAEDLAPRLIGGTDPQIWQTWITRWLAGDRTAIRPAADCLIGRDSVCGRLGEITVPALVLRGEHDHSSTADKCARLADGLPGASGVRTIAGAGHGCALTHPEQVAAALAALVTACTPYTVEPVAVAGI</sequence>
<dbReference type="PRINTS" id="PR00111">
    <property type="entry name" value="ABHYDROLASE"/>
</dbReference>
<dbReference type="InterPro" id="IPR029058">
    <property type="entry name" value="AB_hydrolase_fold"/>
</dbReference>
<keyword evidence="3" id="KW-1185">Reference proteome</keyword>
<dbReference type="GO" id="GO:0003824">
    <property type="term" value="F:catalytic activity"/>
    <property type="evidence" value="ECO:0007669"/>
    <property type="project" value="UniProtKB-ARBA"/>
</dbReference>
<evidence type="ECO:0000313" key="2">
    <source>
        <dbReference type="EMBL" id="PKV80124.1"/>
    </source>
</evidence>
<feature type="domain" description="AB hydrolase-1" evidence="1">
    <location>
        <begin position="21"/>
        <end position="249"/>
    </location>
</feature>